<evidence type="ECO:0000256" key="1">
    <source>
        <dbReference type="SAM" id="MobiDB-lite"/>
    </source>
</evidence>
<feature type="compositionally biased region" description="Basic and acidic residues" evidence="1">
    <location>
        <begin position="72"/>
        <end position="83"/>
    </location>
</feature>
<sequence>SFRPPLKLDYVLIPYFIGLAMSLVRESRTATEAEEKEFRVLLRQADLQTLDQRWKADVQKRRSPTSLPTQLERARQDAERVDSDGTTSDEDGNLLTEDRVLRHRRHLAKMDEEPGMQHAPAFERSSTGERTWSQHRRRYRGLVGHVEEQKRKTDRWRADVAIVVFMTHLYLVGYDACLGQKLIALTVSFLPRLGTGDLSLPRAELAPPLSRQPLTWPTATALAAQLSGGGHLDVGFGVIISFGTYLRPGPMMQLTQGSLIAPTMHIATRWRVLAHRVVPRLVSNVGTQDDTIPWVVQNLEWLQEAFRVLAVGKKNGRLWVFTYPELVREINKAGLMLPASSCWRAGGTSTRNKGVCSKSSQRQKLGNVMRSRA</sequence>
<comment type="caution">
    <text evidence="2">The sequence shown here is derived from an EMBL/GenBank/DDBJ whole genome shotgun (WGS) entry which is preliminary data.</text>
</comment>
<organism evidence="2 3">
    <name type="scientific">Prorocentrum cordatum</name>
    <dbReference type="NCBI Taxonomy" id="2364126"/>
    <lineage>
        <taxon>Eukaryota</taxon>
        <taxon>Sar</taxon>
        <taxon>Alveolata</taxon>
        <taxon>Dinophyceae</taxon>
        <taxon>Prorocentrales</taxon>
        <taxon>Prorocentraceae</taxon>
        <taxon>Prorocentrum</taxon>
    </lineage>
</organism>
<name>A0ABN9T7Q8_9DINO</name>
<evidence type="ECO:0008006" key="4">
    <source>
        <dbReference type="Google" id="ProtNLM"/>
    </source>
</evidence>
<protein>
    <recommendedName>
        <fullName evidence="4">Autophagy-related protein 9</fullName>
    </recommendedName>
</protein>
<feature type="region of interest" description="Disordered" evidence="1">
    <location>
        <begin position="56"/>
        <end position="93"/>
    </location>
</feature>
<dbReference type="EMBL" id="CAUYUJ010014430">
    <property type="protein sequence ID" value="CAK0841135.1"/>
    <property type="molecule type" value="Genomic_DNA"/>
</dbReference>
<evidence type="ECO:0000313" key="3">
    <source>
        <dbReference type="Proteomes" id="UP001189429"/>
    </source>
</evidence>
<feature type="region of interest" description="Disordered" evidence="1">
    <location>
        <begin position="349"/>
        <end position="373"/>
    </location>
</feature>
<keyword evidence="3" id="KW-1185">Reference proteome</keyword>
<feature type="compositionally biased region" description="Polar residues" evidence="1">
    <location>
        <begin position="349"/>
        <end position="364"/>
    </location>
</feature>
<reference evidence="2" key="1">
    <citation type="submission" date="2023-10" db="EMBL/GenBank/DDBJ databases">
        <authorList>
            <person name="Chen Y."/>
            <person name="Shah S."/>
            <person name="Dougan E. K."/>
            <person name="Thang M."/>
            <person name="Chan C."/>
        </authorList>
    </citation>
    <scope>NUCLEOTIDE SEQUENCE [LARGE SCALE GENOMIC DNA]</scope>
</reference>
<gene>
    <name evidence="2" type="ORF">PCOR1329_LOCUS36415</name>
</gene>
<evidence type="ECO:0000313" key="2">
    <source>
        <dbReference type="EMBL" id="CAK0841135.1"/>
    </source>
</evidence>
<feature type="non-terminal residue" evidence="2">
    <location>
        <position position="1"/>
    </location>
</feature>
<proteinExistence type="predicted"/>
<accession>A0ABN9T7Q8</accession>
<dbReference type="Proteomes" id="UP001189429">
    <property type="component" value="Unassembled WGS sequence"/>
</dbReference>